<dbReference type="SMART" id="SM00507">
    <property type="entry name" value="HNHc"/>
    <property type="match status" value="1"/>
</dbReference>
<proteinExistence type="predicted"/>
<evidence type="ECO:0000259" key="2">
    <source>
        <dbReference type="SMART" id="SM00507"/>
    </source>
</evidence>
<keyword evidence="3" id="KW-0255">Endonuclease</keyword>
<dbReference type="InterPro" id="IPR003870">
    <property type="entry name" value="DUF222"/>
</dbReference>
<dbReference type="Pfam" id="PF02720">
    <property type="entry name" value="DUF222"/>
    <property type="match status" value="1"/>
</dbReference>
<dbReference type="RefSeq" id="WP_135114995.1">
    <property type="nucleotide sequence ID" value="NZ_JADGLL010000031.1"/>
</dbReference>
<dbReference type="OrthoDB" id="5177627at2"/>
<dbReference type="Proteomes" id="UP000298358">
    <property type="component" value="Unassembled WGS sequence"/>
</dbReference>
<comment type="caution">
    <text evidence="3">The sequence shown here is derived from an EMBL/GenBank/DDBJ whole genome shotgun (WGS) entry which is preliminary data.</text>
</comment>
<feature type="region of interest" description="Disordered" evidence="1">
    <location>
        <begin position="449"/>
        <end position="472"/>
    </location>
</feature>
<feature type="domain" description="HNH nuclease" evidence="2">
    <location>
        <begin position="371"/>
        <end position="424"/>
    </location>
</feature>
<dbReference type="CDD" id="cd00085">
    <property type="entry name" value="HNHc"/>
    <property type="match status" value="1"/>
</dbReference>
<protein>
    <submittedName>
        <fullName evidence="3">HNH endonuclease</fullName>
    </submittedName>
</protein>
<reference evidence="3 4" key="1">
    <citation type="submission" date="2019-03" db="EMBL/GenBank/DDBJ databases">
        <title>Diversity of the mouse oral microbiome.</title>
        <authorList>
            <person name="Joseph S."/>
            <person name="Aduse-Opoku J."/>
            <person name="Curtis M."/>
            <person name="Wade W."/>
            <person name="Hashim A."/>
        </authorList>
    </citation>
    <scope>NUCLEOTIDE SEQUENCE [LARGE SCALE GENOMIC DNA]</scope>
    <source>
        <strain evidence="3 4">P1012</strain>
    </source>
</reference>
<evidence type="ECO:0000256" key="1">
    <source>
        <dbReference type="SAM" id="MobiDB-lite"/>
    </source>
</evidence>
<keyword evidence="4" id="KW-1185">Reference proteome</keyword>
<evidence type="ECO:0000313" key="4">
    <source>
        <dbReference type="Proteomes" id="UP000298358"/>
    </source>
</evidence>
<dbReference type="Gene3D" id="1.10.30.50">
    <property type="match status" value="1"/>
</dbReference>
<dbReference type="InterPro" id="IPR003615">
    <property type="entry name" value="HNH_nuc"/>
</dbReference>
<accession>A0A4Y9FUN0</accession>
<dbReference type="EMBL" id="SPQB01000031">
    <property type="protein sequence ID" value="TFU32249.1"/>
    <property type="molecule type" value="Genomic_DNA"/>
</dbReference>
<evidence type="ECO:0000313" key="3">
    <source>
        <dbReference type="EMBL" id="TFU32249.1"/>
    </source>
</evidence>
<keyword evidence="3" id="KW-0540">Nuclease</keyword>
<organism evidence="3 4">
    <name type="scientific">Microbacterium paludicola</name>
    <dbReference type="NCBI Taxonomy" id="300019"/>
    <lineage>
        <taxon>Bacteria</taxon>
        <taxon>Bacillati</taxon>
        <taxon>Actinomycetota</taxon>
        <taxon>Actinomycetes</taxon>
        <taxon>Micrococcales</taxon>
        <taxon>Microbacteriaceae</taxon>
        <taxon>Microbacterium</taxon>
    </lineage>
</organism>
<dbReference type="GO" id="GO:0004519">
    <property type="term" value="F:endonuclease activity"/>
    <property type="evidence" value="ECO:0007669"/>
    <property type="project" value="UniProtKB-KW"/>
</dbReference>
<keyword evidence="3" id="KW-0378">Hydrolase</keyword>
<name>A0A4Y9FUN0_9MICO</name>
<dbReference type="AlphaFoldDB" id="A0A4Y9FUN0"/>
<feature type="compositionally biased region" description="Basic residues" evidence="1">
    <location>
        <begin position="461"/>
        <end position="472"/>
    </location>
</feature>
<gene>
    <name evidence="3" type="ORF">E4U02_11570</name>
</gene>
<sequence length="472" mass="50475">MAATPWFEDPSRDPREAVAAAAGALDGVFAQVGALADADVVAFTREVEALGRLVDGLRVRAAGEVDARSDLMAEECLSALHGCRNGIELLERLTLVSSATVRARIVLDKRTRPRFALTGEELPAEHPAIGAALEDGTLGLETAGLIGKMLARVAHRADPVRLADAEAWLVGQATDPVQPRTFDEVRAQVLAIGLSLDQDGLEPSAEEAAKRRGFTIGALRNGVHPVRGDVTPEAAGALQMLFDAHSNPAVRFGTHPADTEAGEPWGQDEVVPDERTPAQKRHDILHAAIQTAARAEDTPTLGGAAPTLLVHVAAEDLLSPTGVASIDGIQTPVPASIAHRIACTGAVQKIVFDNAGRIIRLGTKERLFNTHQRKAIAARDGGCVIPGCTIRASWCEIHHVTDHAKGGPTHTDNGVMLCWWHHHNLERSGWGIRINRGIVETKAPPWIDPRGHYRPAPNAITRRRSRPPVRAG</sequence>